<evidence type="ECO:0000313" key="4">
    <source>
        <dbReference type="Proteomes" id="UP000828390"/>
    </source>
</evidence>
<evidence type="ECO:0000259" key="2">
    <source>
        <dbReference type="PROSITE" id="PS51864"/>
    </source>
</evidence>
<sequence>MSHEFDKIDPREYVNFNKPYDYRSIMHYSKRYYECTKIQKGRRKRSNYTLYPKSKDRILEEEEISNTKYKTGDVLIVENNRITPQLRIIRSPADVSDLQASGRLDTSEPFALDE</sequence>
<organism evidence="3 4">
    <name type="scientific">Dreissena polymorpha</name>
    <name type="common">Zebra mussel</name>
    <name type="synonym">Mytilus polymorpha</name>
    <dbReference type="NCBI Taxonomy" id="45954"/>
    <lineage>
        <taxon>Eukaryota</taxon>
        <taxon>Metazoa</taxon>
        <taxon>Spiralia</taxon>
        <taxon>Lophotrochozoa</taxon>
        <taxon>Mollusca</taxon>
        <taxon>Bivalvia</taxon>
        <taxon>Autobranchia</taxon>
        <taxon>Heteroconchia</taxon>
        <taxon>Euheterodonta</taxon>
        <taxon>Imparidentia</taxon>
        <taxon>Neoheterodontei</taxon>
        <taxon>Myida</taxon>
        <taxon>Dreissenoidea</taxon>
        <taxon>Dreissenidae</taxon>
        <taxon>Dreissena</taxon>
    </lineage>
</organism>
<dbReference type="PROSITE" id="PS51864">
    <property type="entry name" value="ASTACIN"/>
    <property type="match status" value="1"/>
</dbReference>
<dbReference type="AlphaFoldDB" id="A0A9D4J597"/>
<keyword evidence="4" id="KW-1185">Reference proteome</keyword>
<dbReference type="Pfam" id="PF01400">
    <property type="entry name" value="Astacin"/>
    <property type="match status" value="1"/>
</dbReference>
<proteinExistence type="predicted"/>
<dbReference type="GO" id="GO:0004222">
    <property type="term" value="F:metalloendopeptidase activity"/>
    <property type="evidence" value="ECO:0007669"/>
    <property type="project" value="InterPro"/>
</dbReference>
<protein>
    <recommendedName>
        <fullName evidence="2">Peptidase M12A domain-containing protein</fullName>
    </recommendedName>
</protein>
<name>A0A9D4J597_DREPO</name>
<evidence type="ECO:0000256" key="1">
    <source>
        <dbReference type="PROSITE-ProRule" id="PRU01211"/>
    </source>
</evidence>
<gene>
    <name evidence="3" type="ORF">DPMN_152554</name>
</gene>
<dbReference type="EMBL" id="JAIWYP010000007">
    <property type="protein sequence ID" value="KAH3798950.1"/>
    <property type="molecule type" value="Genomic_DNA"/>
</dbReference>
<reference evidence="3" key="1">
    <citation type="journal article" date="2019" name="bioRxiv">
        <title>The Genome of the Zebra Mussel, Dreissena polymorpha: A Resource for Invasive Species Research.</title>
        <authorList>
            <person name="McCartney M.A."/>
            <person name="Auch B."/>
            <person name="Kono T."/>
            <person name="Mallez S."/>
            <person name="Zhang Y."/>
            <person name="Obille A."/>
            <person name="Becker A."/>
            <person name="Abrahante J.E."/>
            <person name="Garbe J."/>
            <person name="Badalamenti J.P."/>
            <person name="Herman A."/>
            <person name="Mangelson H."/>
            <person name="Liachko I."/>
            <person name="Sullivan S."/>
            <person name="Sone E.D."/>
            <person name="Koren S."/>
            <person name="Silverstein K.A.T."/>
            <person name="Beckman K.B."/>
            <person name="Gohl D.M."/>
        </authorList>
    </citation>
    <scope>NUCLEOTIDE SEQUENCE</scope>
    <source>
        <strain evidence="3">Duluth1</strain>
        <tissue evidence="3">Whole animal</tissue>
    </source>
</reference>
<comment type="caution">
    <text evidence="1">Lacks conserved residue(s) required for the propagation of feature annotation.</text>
</comment>
<feature type="domain" description="Peptidase M12A" evidence="2">
    <location>
        <begin position="1"/>
        <end position="114"/>
    </location>
</feature>
<dbReference type="GO" id="GO:0006508">
    <property type="term" value="P:proteolysis"/>
    <property type="evidence" value="ECO:0007669"/>
    <property type="project" value="InterPro"/>
</dbReference>
<comment type="caution">
    <text evidence="3">The sequence shown here is derived from an EMBL/GenBank/DDBJ whole genome shotgun (WGS) entry which is preliminary data.</text>
</comment>
<evidence type="ECO:0000313" key="3">
    <source>
        <dbReference type="EMBL" id="KAH3798950.1"/>
    </source>
</evidence>
<reference evidence="3" key="2">
    <citation type="submission" date="2020-11" db="EMBL/GenBank/DDBJ databases">
        <authorList>
            <person name="McCartney M.A."/>
            <person name="Auch B."/>
            <person name="Kono T."/>
            <person name="Mallez S."/>
            <person name="Becker A."/>
            <person name="Gohl D.M."/>
            <person name="Silverstein K.A.T."/>
            <person name="Koren S."/>
            <person name="Bechman K.B."/>
            <person name="Herman A."/>
            <person name="Abrahante J.E."/>
            <person name="Garbe J."/>
        </authorList>
    </citation>
    <scope>NUCLEOTIDE SEQUENCE</scope>
    <source>
        <strain evidence="3">Duluth1</strain>
        <tissue evidence="3">Whole animal</tissue>
    </source>
</reference>
<dbReference type="InterPro" id="IPR024079">
    <property type="entry name" value="MetalloPept_cat_dom_sf"/>
</dbReference>
<dbReference type="Gene3D" id="3.40.390.10">
    <property type="entry name" value="Collagenase (Catalytic Domain)"/>
    <property type="match status" value="1"/>
</dbReference>
<accession>A0A9D4J597</accession>
<dbReference type="Proteomes" id="UP000828390">
    <property type="component" value="Unassembled WGS sequence"/>
</dbReference>
<dbReference type="InterPro" id="IPR001506">
    <property type="entry name" value="Peptidase_M12A"/>
</dbReference>